<dbReference type="Gene3D" id="3.40.1090.10">
    <property type="entry name" value="Cytosolic phospholipase A2 catalytic domain"/>
    <property type="match status" value="2"/>
</dbReference>
<evidence type="ECO:0000256" key="3">
    <source>
        <dbReference type="ARBA" id="ARBA00023098"/>
    </source>
</evidence>
<keyword evidence="1" id="KW-0378">Hydrolase</keyword>
<sequence length="745" mass="83086">MGTTNQQIKTMKGKLFLAVVMLLFVFNLYAYDKNRPKIGLVLSGGGARGLAHIGVLRALEEKQIPIDYIAGTSMGSIIGGLYATGMSTDDLEWVVRSIDWERVFRPTTERKKKHYRAKQEEKSYFVDLEIGLSKEGPKSGVGFAGGQQLMLELQRIVGSLKIQDFDAFPIPFRAVATDLNAAEPYIIKDGDLAMAMRASMAVPLVFGPVQHQGRFLADGGILNNLPVDVAKAMGADIIIAVNISSPLKIIDEESSIIAVSYQSIDVALVQNTIRSLGLADIVIAPDLKNLGAADFDKYAEFIQAGINSVAQKSLVLDHLSLNERDYLTSIDSRSFLMQEIPKQIEFVVFSGNKRTSLERLSNKTKHIISKPFVVNEIQDLADVIAVDNDILTVTYKVIDNDLGQKGIEFKIEEKNWGPDYLKFGLKVADDFDSNTRITLLAKHHRYNINRKGAEWSNDISVGTVLQWRSELNQPLDYADKYFVSANLNMSKDSRRFYGNIFNPSLVGQAIDEDFDIRPTGEYDIKDFGLGIDFGININDSSEFRAGFWFLDQSIVSVINDSEFKTAINRTTGLRFRYGLDTLDTAIYAHTGIDLKTEIGLFDKVQWLNFDIFQRFAITKNSAFHLGFQGDFVHNAEDGNILFAYGGLDNFAGYPEFSLLGLNAIVFEAGAFTKWDKINLPIFGSPKFMVKIHYGNVWQHHIDLEDMIYGYSTGVSVDVANTVLFLGNGYSSGGDFRFYLRLGTGF</sequence>
<dbReference type="InterPro" id="IPR002641">
    <property type="entry name" value="PNPLA_dom"/>
</dbReference>
<dbReference type="GO" id="GO:0016787">
    <property type="term" value="F:hydrolase activity"/>
    <property type="evidence" value="ECO:0007669"/>
    <property type="project" value="UniProtKB-KW"/>
</dbReference>
<keyword evidence="3" id="KW-0443">Lipid metabolism</keyword>
<dbReference type="GO" id="GO:0016042">
    <property type="term" value="P:lipid catabolic process"/>
    <property type="evidence" value="ECO:0007669"/>
    <property type="project" value="UniProtKB-KW"/>
</dbReference>
<accession>A0A3B0URL3</accession>
<dbReference type="InterPro" id="IPR016035">
    <property type="entry name" value="Acyl_Trfase/lysoPLipase"/>
</dbReference>
<dbReference type="EMBL" id="UOEW01000037">
    <property type="protein sequence ID" value="VAW33538.1"/>
    <property type="molecule type" value="Genomic_DNA"/>
</dbReference>
<dbReference type="PANTHER" id="PTHR14226">
    <property type="entry name" value="NEUROPATHY TARGET ESTERASE/SWISS CHEESE D.MELANOGASTER"/>
    <property type="match status" value="1"/>
</dbReference>
<evidence type="ECO:0000256" key="1">
    <source>
        <dbReference type="ARBA" id="ARBA00022801"/>
    </source>
</evidence>
<evidence type="ECO:0000313" key="5">
    <source>
        <dbReference type="EMBL" id="VAW33538.1"/>
    </source>
</evidence>
<keyword evidence="2" id="KW-0442">Lipid degradation</keyword>
<protein>
    <submittedName>
        <fullName evidence="5">Putative patatin-like phospholipase</fullName>
    </submittedName>
</protein>
<dbReference type="PANTHER" id="PTHR14226:SF29">
    <property type="entry name" value="NEUROPATHY TARGET ESTERASE SWS"/>
    <property type="match status" value="1"/>
</dbReference>
<dbReference type="Pfam" id="PF01734">
    <property type="entry name" value="Patatin"/>
    <property type="match status" value="1"/>
</dbReference>
<proteinExistence type="predicted"/>
<organism evidence="5">
    <name type="scientific">hydrothermal vent metagenome</name>
    <dbReference type="NCBI Taxonomy" id="652676"/>
    <lineage>
        <taxon>unclassified sequences</taxon>
        <taxon>metagenomes</taxon>
        <taxon>ecological metagenomes</taxon>
    </lineage>
</organism>
<dbReference type="AlphaFoldDB" id="A0A3B0URL3"/>
<reference evidence="5" key="1">
    <citation type="submission" date="2018-06" db="EMBL/GenBank/DDBJ databases">
        <authorList>
            <person name="Zhirakovskaya E."/>
        </authorList>
    </citation>
    <scope>NUCLEOTIDE SEQUENCE</scope>
</reference>
<evidence type="ECO:0000256" key="2">
    <source>
        <dbReference type="ARBA" id="ARBA00022963"/>
    </source>
</evidence>
<name>A0A3B0URL3_9ZZZZ</name>
<gene>
    <name evidence="5" type="ORF">MNBD_GAMMA01-1694</name>
</gene>
<feature type="domain" description="PNPLA" evidence="4">
    <location>
        <begin position="40"/>
        <end position="231"/>
    </location>
</feature>
<dbReference type="CDD" id="cd07205">
    <property type="entry name" value="Pat_PNPLA6_PNPLA7_NTE1_like"/>
    <property type="match status" value="1"/>
</dbReference>
<dbReference type="PROSITE" id="PS51635">
    <property type="entry name" value="PNPLA"/>
    <property type="match status" value="1"/>
</dbReference>
<dbReference type="InterPro" id="IPR050301">
    <property type="entry name" value="NTE"/>
</dbReference>
<dbReference type="SUPFAM" id="SSF52151">
    <property type="entry name" value="FabD/lysophospholipase-like"/>
    <property type="match status" value="1"/>
</dbReference>
<evidence type="ECO:0000259" key="4">
    <source>
        <dbReference type="PROSITE" id="PS51635"/>
    </source>
</evidence>